<accession>A0A674JL15</accession>
<dbReference type="AlphaFoldDB" id="A0A674JL15"/>
<dbReference type="Pfam" id="PF16297">
    <property type="entry name" value="DUF4939"/>
    <property type="match status" value="1"/>
</dbReference>
<reference evidence="2" key="2">
    <citation type="submission" date="2025-09" db="UniProtKB">
        <authorList>
            <consortium name="Ensembl"/>
        </authorList>
    </citation>
    <scope>IDENTIFICATION</scope>
</reference>
<dbReference type="InParanoid" id="A0A674JL15"/>
<dbReference type="Proteomes" id="UP000472274">
    <property type="component" value="Unplaced"/>
</dbReference>
<feature type="domain" description="DUF4939" evidence="1">
    <location>
        <begin position="23"/>
        <end position="119"/>
    </location>
</feature>
<dbReference type="Ensembl" id="ENSTMTT00000021352.1">
    <property type="protein sequence ID" value="ENSTMTP00000020632.1"/>
    <property type="gene ID" value="ENSTMTG00000015098.1"/>
</dbReference>
<reference evidence="2" key="1">
    <citation type="submission" date="2025-08" db="UniProtKB">
        <authorList>
            <consortium name="Ensembl"/>
        </authorList>
    </citation>
    <scope>IDENTIFICATION</scope>
</reference>
<evidence type="ECO:0000259" key="1">
    <source>
        <dbReference type="Pfam" id="PF16297"/>
    </source>
</evidence>
<organism evidence="2 3">
    <name type="scientific">Terrapene triunguis</name>
    <name type="common">Three-toed box turtle</name>
    <dbReference type="NCBI Taxonomy" id="2587831"/>
    <lineage>
        <taxon>Eukaryota</taxon>
        <taxon>Metazoa</taxon>
        <taxon>Chordata</taxon>
        <taxon>Craniata</taxon>
        <taxon>Vertebrata</taxon>
        <taxon>Euteleostomi</taxon>
        <taxon>Archelosauria</taxon>
        <taxon>Testudinata</taxon>
        <taxon>Testudines</taxon>
        <taxon>Cryptodira</taxon>
        <taxon>Durocryptodira</taxon>
        <taxon>Testudinoidea</taxon>
        <taxon>Emydidae</taxon>
        <taxon>Terrapene</taxon>
    </lineage>
</organism>
<proteinExistence type="predicted"/>
<dbReference type="GeneTree" id="ENSGT00990000205100"/>
<protein>
    <recommendedName>
        <fullName evidence="1">DUF4939 domain-containing protein</fullName>
    </recommendedName>
</protein>
<keyword evidence="3" id="KW-1185">Reference proteome</keyword>
<evidence type="ECO:0000313" key="2">
    <source>
        <dbReference type="Ensembl" id="ENSTMTP00000020632.1"/>
    </source>
</evidence>
<sequence>YCSKLVFLLPFHILTSENVLLQKQFIQLYAEYAALQTWLTEPCSPLYLLEWFDGNHQQFEGFINQCCLLFMMHPQSCITDCAKVSLVISLLSREVLDWASPCVKCDSPVLSIWEVFLQGTSVLFDNSY</sequence>
<name>A0A674JL15_9SAUR</name>
<evidence type="ECO:0000313" key="3">
    <source>
        <dbReference type="Proteomes" id="UP000472274"/>
    </source>
</evidence>
<dbReference type="InterPro" id="IPR032549">
    <property type="entry name" value="DUF4939"/>
</dbReference>